<dbReference type="Pfam" id="PF02754">
    <property type="entry name" value="CCG"/>
    <property type="match status" value="2"/>
</dbReference>
<accession>A0A3B0YMV2</accession>
<name>A0A3B0YMV2_9ZZZZ</name>
<dbReference type="SUPFAM" id="SSF54862">
    <property type="entry name" value="4Fe-4S ferredoxins"/>
    <property type="match status" value="1"/>
</dbReference>
<sequence length="440" mass="49302">MSEKIVASDSKAPTRHILDWKNPDFYNEDLLNKELERVFDICHGCRSCLSLCEAFPTLFDLVDDSETMAMDGVDKKDYMKVVDECYLCDLCFLSKCPFVPPHVWNIDFPHLMLRGKAIKLQKQGVSFRDKILSSTDKVGKLAGIPIVSSIVNATAKTSIAKSIMGLHKQAIIPKFYSKTFYKSNQTHQSKNVAVPAGRTTGKVALFSSCYGNRNEPVIAEDLLKVFEHNGIEVKVMQHKACCGMPKLELGDLNAVEAAKNINIPHLEALVDEGYDIVTPIPSCTLMFKQEIPLMFADEVAVNKIRGRMFDPFEYLAIRHKHKQFNTEFKNALGKVVLHVACHQRVQRIGFKTREILRLVPDTKVQSIELCSGHDGTYAVKKEFHEHAVKIGRPVANKLKRAEADHFVSDCVMAAHHIADIANDGTVGKHPLSLLRLAYGI</sequence>
<keyword evidence="4" id="KW-0408">Iron</keyword>
<dbReference type="GO" id="GO:0046872">
    <property type="term" value="F:metal ion binding"/>
    <property type="evidence" value="ECO:0007669"/>
    <property type="project" value="UniProtKB-KW"/>
</dbReference>
<evidence type="ECO:0000256" key="1">
    <source>
        <dbReference type="ARBA" id="ARBA00022485"/>
    </source>
</evidence>
<keyword evidence="1" id="KW-0004">4Fe-4S</keyword>
<dbReference type="PANTHER" id="PTHR32479:SF19">
    <property type="entry name" value="ANAEROBIC GLYCEROL-3-PHOSPHATE DEHYDROGENASE SUBUNIT C"/>
    <property type="match status" value="1"/>
</dbReference>
<reference evidence="7" key="1">
    <citation type="submission" date="2018-06" db="EMBL/GenBank/DDBJ databases">
        <authorList>
            <person name="Zhirakovskaya E."/>
        </authorList>
    </citation>
    <scope>NUCLEOTIDE SEQUENCE</scope>
</reference>
<evidence type="ECO:0000256" key="4">
    <source>
        <dbReference type="ARBA" id="ARBA00023004"/>
    </source>
</evidence>
<proteinExistence type="predicted"/>
<dbReference type="AlphaFoldDB" id="A0A3B0YMV2"/>
<dbReference type="GO" id="GO:0051539">
    <property type="term" value="F:4 iron, 4 sulfur cluster binding"/>
    <property type="evidence" value="ECO:0007669"/>
    <property type="project" value="UniProtKB-KW"/>
</dbReference>
<feature type="domain" description="Cysteine-rich" evidence="6">
    <location>
        <begin position="335"/>
        <end position="410"/>
    </location>
</feature>
<keyword evidence="5" id="KW-0411">Iron-sulfur</keyword>
<keyword evidence="3" id="KW-0677">Repeat</keyword>
<organism evidence="7">
    <name type="scientific">hydrothermal vent metagenome</name>
    <dbReference type="NCBI Taxonomy" id="652676"/>
    <lineage>
        <taxon>unclassified sequences</taxon>
        <taxon>metagenomes</taxon>
        <taxon>ecological metagenomes</taxon>
    </lineage>
</organism>
<feature type="domain" description="Cysteine-rich" evidence="6">
    <location>
        <begin position="203"/>
        <end position="288"/>
    </location>
</feature>
<evidence type="ECO:0000259" key="6">
    <source>
        <dbReference type="Pfam" id="PF02754"/>
    </source>
</evidence>
<keyword evidence="2" id="KW-0479">Metal-binding</keyword>
<dbReference type="EMBL" id="UOFL01000238">
    <property type="protein sequence ID" value="VAW82238.1"/>
    <property type="molecule type" value="Genomic_DNA"/>
</dbReference>
<evidence type="ECO:0000256" key="5">
    <source>
        <dbReference type="ARBA" id="ARBA00023014"/>
    </source>
</evidence>
<gene>
    <name evidence="7" type="ORF">MNBD_GAMMA12-1053</name>
</gene>
<dbReference type="InterPro" id="IPR004017">
    <property type="entry name" value="Cys_rich_dom"/>
</dbReference>
<evidence type="ECO:0000256" key="3">
    <source>
        <dbReference type="ARBA" id="ARBA00022737"/>
    </source>
</evidence>
<evidence type="ECO:0000256" key="2">
    <source>
        <dbReference type="ARBA" id="ARBA00022723"/>
    </source>
</evidence>
<protein>
    <submittedName>
        <fullName evidence="7">Fe-S oxidoreductase-like protein in Rubrerythrin cluster</fullName>
    </submittedName>
</protein>
<evidence type="ECO:0000313" key="7">
    <source>
        <dbReference type="EMBL" id="VAW82238.1"/>
    </source>
</evidence>
<dbReference type="GO" id="GO:0016491">
    <property type="term" value="F:oxidoreductase activity"/>
    <property type="evidence" value="ECO:0007669"/>
    <property type="project" value="UniProtKB-ARBA"/>
</dbReference>
<dbReference type="PANTHER" id="PTHR32479">
    <property type="entry name" value="GLYCOLATE OXIDASE IRON-SULFUR SUBUNIT"/>
    <property type="match status" value="1"/>
</dbReference>